<dbReference type="AlphaFoldDB" id="A0AAQ3NL46"/>
<organism evidence="1 2">
    <name type="scientific">Vigna mungo</name>
    <name type="common">Black gram</name>
    <name type="synonym">Phaseolus mungo</name>
    <dbReference type="NCBI Taxonomy" id="3915"/>
    <lineage>
        <taxon>Eukaryota</taxon>
        <taxon>Viridiplantae</taxon>
        <taxon>Streptophyta</taxon>
        <taxon>Embryophyta</taxon>
        <taxon>Tracheophyta</taxon>
        <taxon>Spermatophyta</taxon>
        <taxon>Magnoliopsida</taxon>
        <taxon>eudicotyledons</taxon>
        <taxon>Gunneridae</taxon>
        <taxon>Pentapetalae</taxon>
        <taxon>rosids</taxon>
        <taxon>fabids</taxon>
        <taxon>Fabales</taxon>
        <taxon>Fabaceae</taxon>
        <taxon>Papilionoideae</taxon>
        <taxon>50 kb inversion clade</taxon>
        <taxon>NPAAA clade</taxon>
        <taxon>indigoferoid/millettioid clade</taxon>
        <taxon>Phaseoleae</taxon>
        <taxon>Vigna</taxon>
    </lineage>
</organism>
<protein>
    <submittedName>
        <fullName evidence="1">Uncharacterized protein</fullName>
    </submittedName>
</protein>
<feature type="non-terminal residue" evidence="1">
    <location>
        <position position="113"/>
    </location>
</feature>
<sequence>MEINNKLLLCLCEESSLQVWAKIISPTKATTLATTPKASKLWHSTPTTLAIGENEVDELLVFLRSPWTFLHPKFVTAGLPPHTTCTNNNTTKLTMQFPTLMQKSYQHQLVMSN</sequence>
<gene>
    <name evidence="1" type="ORF">V8G54_016370</name>
</gene>
<proteinExistence type="predicted"/>
<keyword evidence="2" id="KW-1185">Reference proteome</keyword>
<accession>A0AAQ3NL46</accession>
<evidence type="ECO:0000313" key="1">
    <source>
        <dbReference type="EMBL" id="WVZ11840.1"/>
    </source>
</evidence>
<evidence type="ECO:0000313" key="2">
    <source>
        <dbReference type="Proteomes" id="UP001374535"/>
    </source>
</evidence>
<dbReference type="Proteomes" id="UP001374535">
    <property type="component" value="Chromosome 5"/>
</dbReference>
<dbReference type="EMBL" id="CP144696">
    <property type="protein sequence ID" value="WVZ11840.1"/>
    <property type="molecule type" value="Genomic_DNA"/>
</dbReference>
<reference evidence="1 2" key="1">
    <citation type="journal article" date="2023" name="Life. Sci Alliance">
        <title>Evolutionary insights into 3D genome organization and epigenetic landscape of Vigna mungo.</title>
        <authorList>
            <person name="Junaid A."/>
            <person name="Singh B."/>
            <person name="Bhatia S."/>
        </authorList>
    </citation>
    <scope>NUCLEOTIDE SEQUENCE [LARGE SCALE GENOMIC DNA]</scope>
    <source>
        <strain evidence="1">Urdbean</strain>
    </source>
</reference>
<name>A0AAQ3NL46_VIGMU</name>